<sequence>MHQRSSVGDVDDLSLLVVTSQISGQALYLGGAGPTRTTVTTYEGHCHSNNAVGDGVVLVVVNGIKGPRPKHPRRNSTSTELNCRHNAFWLETFSRQTPY</sequence>
<protein>
    <submittedName>
        <fullName evidence="1">Uncharacterized protein</fullName>
    </submittedName>
</protein>
<dbReference type="EMBL" id="BMAU01021375">
    <property type="protein sequence ID" value="GFY26300.1"/>
    <property type="molecule type" value="Genomic_DNA"/>
</dbReference>
<name>A0A8X6W134_TRICX</name>
<comment type="caution">
    <text evidence="1">The sequence shown here is derived from an EMBL/GenBank/DDBJ whole genome shotgun (WGS) entry which is preliminary data.</text>
</comment>
<organism evidence="1 2">
    <name type="scientific">Trichonephila clavipes</name>
    <name type="common">Golden silk orbweaver</name>
    <name type="synonym">Nephila clavipes</name>
    <dbReference type="NCBI Taxonomy" id="2585209"/>
    <lineage>
        <taxon>Eukaryota</taxon>
        <taxon>Metazoa</taxon>
        <taxon>Ecdysozoa</taxon>
        <taxon>Arthropoda</taxon>
        <taxon>Chelicerata</taxon>
        <taxon>Arachnida</taxon>
        <taxon>Araneae</taxon>
        <taxon>Araneomorphae</taxon>
        <taxon>Entelegynae</taxon>
        <taxon>Araneoidea</taxon>
        <taxon>Nephilidae</taxon>
        <taxon>Trichonephila</taxon>
    </lineage>
</organism>
<proteinExistence type="predicted"/>
<dbReference type="AlphaFoldDB" id="A0A8X6W134"/>
<reference evidence="1" key="1">
    <citation type="submission" date="2020-08" db="EMBL/GenBank/DDBJ databases">
        <title>Multicomponent nature underlies the extraordinary mechanical properties of spider dragline silk.</title>
        <authorList>
            <person name="Kono N."/>
            <person name="Nakamura H."/>
            <person name="Mori M."/>
            <person name="Yoshida Y."/>
            <person name="Ohtoshi R."/>
            <person name="Malay A.D."/>
            <person name="Moran D.A.P."/>
            <person name="Tomita M."/>
            <person name="Numata K."/>
            <person name="Arakawa K."/>
        </authorList>
    </citation>
    <scope>NUCLEOTIDE SEQUENCE</scope>
</reference>
<dbReference type="Proteomes" id="UP000887159">
    <property type="component" value="Unassembled WGS sequence"/>
</dbReference>
<gene>
    <name evidence="1" type="ORF">TNCV_24981</name>
</gene>
<accession>A0A8X6W134</accession>
<evidence type="ECO:0000313" key="2">
    <source>
        <dbReference type="Proteomes" id="UP000887159"/>
    </source>
</evidence>
<keyword evidence="2" id="KW-1185">Reference proteome</keyword>
<evidence type="ECO:0000313" key="1">
    <source>
        <dbReference type="EMBL" id="GFY26300.1"/>
    </source>
</evidence>